<dbReference type="Ensembl" id="ENSECRT00000032169.1">
    <property type="protein sequence ID" value="ENSECRP00000031503.1"/>
    <property type="gene ID" value="ENSECRG00000021344.1"/>
</dbReference>
<dbReference type="AlphaFoldDB" id="A0A8C4TEL2"/>
<proteinExistence type="predicted"/>
<evidence type="ECO:0000313" key="2">
    <source>
        <dbReference type="Proteomes" id="UP000694620"/>
    </source>
</evidence>
<organism evidence="1 2">
    <name type="scientific">Erpetoichthys calabaricus</name>
    <name type="common">Rope fish</name>
    <name type="synonym">Calamoichthys calabaricus</name>
    <dbReference type="NCBI Taxonomy" id="27687"/>
    <lineage>
        <taxon>Eukaryota</taxon>
        <taxon>Metazoa</taxon>
        <taxon>Chordata</taxon>
        <taxon>Craniata</taxon>
        <taxon>Vertebrata</taxon>
        <taxon>Euteleostomi</taxon>
        <taxon>Actinopterygii</taxon>
        <taxon>Polypteriformes</taxon>
        <taxon>Polypteridae</taxon>
        <taxon>Erpetoichthys</taxon>
    </lineage>
</organism>
<reference evidence="1" key="1">
    <citation type="submission" date="2021-06" db="EMBL/GenBank/DDBJ databases">
        <authorList>
            <consortium name="Wellcome Sanger Institute Data Sharing"/>
        </authorList>
    </citation>
    <scope>NUCLEOTIDE SEQUENCE [LARGE SCALE GENOMIC DNA]</scope>
</reference>
<evidence type="ECO:0000313" key="1">
    <source>
        <dbReference type="Ensembl" id="ENSECRP00000031503.1"/>
    </source>
</evidence>
<protein>
    <submittedName>
        <fullName evidence="1">Uncharacterized protein</fullName>
    </submittedName>
</protein>
<dbReference type="Proteomes" id="UP000694620">
    <property type="component" value="Chromosome 18"/>
</dbReference>
<sequence>MALSLSSTFLKVTKANVCFPKSLILLKQRRGNFMLWLRGY</sequence>
<accession>A0A8C4TEL2</accession>
<name>A0A8C4TEL2_ERPCA</name>
<keyword evidence="2" id="KW-1185">Reference proteome</keyword>
<reference evidence="1" key="3">
    <citation type="submission" date="2025-09" db="UniProtKB">
        <authorList>
            <consortium name="Ensembl"/>
        </authorList>
    </citation>
    <scope>IDENTIFICATION</scope>
</reference>
<reference evidence="1" key="2">
    <citation type="submission" date="2025-08" db="UniProtKB">
        <authorList>
            <consortium name="Ensembl"/>
        </authorList>
    </citation>
    <scope>IDENTIFICATION</scope>
</reference>